<comment type="caution">
    <text evidence="2">The sequence shown here is derived from an EMBL/GenBank/DDBJ whole genome shotgun (WGS) entry which is preliminary data.</text>
</comment>
<keyword evidence="3" id="KW-1185">Reference proteome</keyword>
<dbReference type="RefSeq" id="WP_007184543.1">
    <property type="nucleotide sequence ID" value="NZ_AKGD01000001.1"/>
</dbReference>
<dbReference type="SUPFAM" id="SSF47413">
    <property type="entry name" value="lambda repressor-like DNA-binding domains"/>
    <property type="match status" value="1"/>
</dbReference>
<proteinExistence type="predicted"/>
<dbReference type="Proteomes" id="UP000003704">
    <property type="component" value="Unassembled WGS sequence"/>
</dbReference>
<sequence>MDYVARTPEQLGQILKSCRAEQKLSQQAAGAKVGLKQGTISVLESDASRSSVATLYKLLSALQLELVLRDRNGETTPVAQRLEW</sequence>
<dbReference type="Pfam" id="PF01381">
    <property type="entry name" value="HTH_3"/>
    <property type="match status" value="1"/>
</dbReference>
<dbReference type="STRING" id="1172194.WQQ_15940"/>
<dbReference type="Gene3D" id="1.10.260.40">
    <property type="entry name" value="lambda repressor-like DNA-binding domains"/>
    <property type="match status" value="1"/>
</dbReference>
<dbReference type="SMART" id="SM00530">
    <property type="entry name" value="HTH_XRE"/>
    <property type="match status" value="1"/>
</dbReference>
<dbReference type="AlphaFoldDB" id="I7ZIC1"/>
<dbReference type="GO" id="GO:0003677">
    <property type="term" value="F:DNA binding"/>
    <property type="evidence" value="ECO:0007669"/>
    <property type="project" value="InterPro"/>
</dbReference>
<reference evidence="2 3" key="1">
    <citation type="journal article" date="2012" name="J. Bacteriol.">
        <title>Genome Sequence of n-Alkane-Degrading Hydrocarboniphaga effusa Strain AP103T (ATCC BAA-332T).</title>
        <authorList>
            <person name="Chang H.K."/>
            <person name="Zylstra G.J."/>
            <person name="Chae J.C."/>
        </authorList>
    </citation>
    <scope>NUCLEOTIDE SEQUENCE [LARGE SCALE GENOMIC DNA]</scope>
    <source>
        <strain evidence="2 3">AP103</strain>
    </source>
</reference>
<gene>
    <name evidence="2" type="ORF">WQQ_15940</name>
</gene>
<dbReference type="InterPro" id="IPR001387">
    <property type="entry name" value="Cro/C1-type_HTH"/>
</dbReference>
<accession>I7ZIC1</accession>
<protein>
    <recommendedName>
        <fullName evidence="1">HTH cro/C1-type domain-containing protein</fullName>
    </recommendedName>
</protein>
<dbReference type="PROSITE" id="PS50943">
    <property type="entry name" value="HTH_CROC1"/>
    <property type="match status" value="1"/>
</dbReference>
<dbReference type="PATRIC" id="fig|1172194.4.peg.1536"/>
<organism evidence="2 3">
    <name type="scientific">Hydrocarboniphaga effusa AP103</name>
    <dbReference type="NCBI Taxonomy" id="1172194"/>
    <lineage>
        <taxon>Bacteria</taxon>
        <taxon>Pseudomonadati</taxon>
        <taxon>Pseudomonadota</taxon>
        <taxon>Gammaproteobacteria</taxon>
        <taxon>Nevskiales</taxon>
        <taxon>Nevskiaceae</taxon>
        <taxon>Hydrocarboniphaga</taxon>
    </lineage>
</organism>
<dbReference type="OrthoDB" id="5957901at2"/>
<name>I7ZIC1_9GAMM</name>
<dbReference type="CDD" id="cd00093">
    <property type="entry name" value="HTH_XRE"/>
    <property type="match status" value="1"/>
</dbReference>
<evidence type="ECO:0000313" key="3">
    <source>
        <dbReference type="Proteomes" id="UP000003704"/>
    </source>
</evidence>
<feature type="domain" description="HTH cro/C1-type" evidence="1">
    <location>
        <begin position="15"/>
        <end position="69"/>
    </location>
</feature>
<evidence type="ECO:0000259" key="1">
    <source>
        <dbReference type="PROSITE" id="PS50943"/>
    </source>
</evidence>
<dbReference type="EMBL" id="AKGD01000001">
    <property type="protein sequence ID" value="EIT71457.1"/>
    <property type="molecule type" value="Genomic_DNA"/>
</dbReference>
<evidence type="ECO:0000313" key="2">
    <source>
        <dbReference type="EMBL" id="EIT71457.1"/>
    </source>
</evidence>
<dbReference type="InterPro" id="IPR010982">
    <property type="entry name" value="Lambda_DNA-bd_dom_sf"/>
</dbReference>